<proteinExistence type="predicted"/>
<dbReference type="Proteomes" id="UP000272613">
    <property type="component" value="Unassembled WGS sequence"/>
</dbReference>
<evidence type="ECO:0000313" key="2">
    <source>
        <dbReference type="Proteomes" id="UP000272613"/>
    </source>
</evidence>
<dbReference type="AlphaFoldDB" id="A0AB37QWP9"/>
<protein>
    <submittedName>
        <fullName evidence="1">Uncharacterized protein</fullName>
    </submittedName>
</protein>
<reference evidence="1 2" key="1">
    <citation type="submission" date="2018-08" db="EMBL/GenBank/DDBJ databases">
        <title>Recombination of ecologically and evolutionarily significant loci maintains genetic cohesion in the Pseudomonas syringae species complex.</title>
        <authorList>
            <person name="Dillon M."/>
            <person name="Thakur S."/>
            <person name="Almeida R.N.D."/>
            <person name="Weir B.S."/>
            <person name="Guttman D.S."/>
        </authorList>
    </citation>
    <scope>NUCLEOTIDE SEQUENCE [LARGE SCALE GENOMIC DNA]</scope>
    <source>
        <strain evidence="1 2">ICMP 5019</strain>
    </source>
</reference>
<sequence length="112" mass="11818">MPAHDADGFFNQVAPGVVLVLLVRPLFEAVVFEVIEATGVEVEAIGRSVVAELFAIDDSTGVARQQLAIGFVFVTGFAAQFVESAAQFADVSLPSRCSYLKCTCTLQGCGLC</sequence>
<comment type="caution">
    <text evidence="1">The sequence shown here is derived from an EMBL/GenBank/DDBJ whole genome shotgun (WGS) entry which is preliminary data.</text>
</comment>
<evidence type="ECO:0000313" key="1">
    <source>
        <dbReference type="EMBL" id="RMS06382.1"/>
    </source>
</evidence>
<dbReference type="EMBL" id="RBSH01000024">
    <property type="protein sequence ID" value="RMS06382.1"/>
    <property type="molecule type" value="Genomic_DNA"/>
</dbReference>
<organism evidence="1 2">
    <name type="scientific">Pseudomonas coronafaciens pv. garcae</name>
    <dbReference type="NCBI Taxonomy" id="251653"/>
    <lineage>
        <taxon>Bacteria</taxon>
        <taxon>Pseudomonadati</taxon>
        <taxon>Pseudomonadota</taxon>
        <taxon>Gammaproteobacteria</taxon>
        <taxon>Pseudomonadales</taxon>
        <taxon>Pseudomonadaceae</taxon>
        <taxon>Pseudomonas</taxon>
        <taxon>Pseudomonas coronafaciens</taxon>
    </lineage>
</organism>
<gene>
    <name evidence="1" type="ORF">ALP74_200072</name>
</gene>
<accession>A0AB37QWP9</accession>
<name>A0AB37QWP9_9PSED</name>